<dbReference type="EMBL" id="LCJR01000015">
    <property type="protein sequence ID" value="KKT81777.1"/>
    <property type="molecule type" value="Genomic_DNA"/>
</dbReference>
<feature type="coiled-coil region" evidence="1">
    <location>
        <begin position="537"/>
        <end position="564"/>
    </location>
</feature>
<gene>
    <name evidence="2" type="ORF">UW79_C0015G0016</name>
</gene>
<dbReference type="Proteomes" id="UP000034032">
    <property type="component" value="Unassembled WGS sequence"/>
</dbReference>
<comment type="caution">
    <text evidence="2">The sequence shown here is derived from an EMBL/GenBank/DDBJ whole genome shotgun (WGS) entry which is preliminary data.</text>
</comment>
<evidence type="ECO:0000313" key="3">
    <source>
        <dbReference type="Proteomes" id="UP000034032"/>
    </source>
</evidence>
<reference evidence="2 3" key="1">
    <citation type="journal article" date="2015" name="Nature">
        <title>rRNA introns, odd ribosomes, and small enigmatic genomes across a large radiation of phyla.</title>
        <authorList>
            <person name="Brown C.T."/>
            <person name="Hug L.A."/>
            <person name="Thomas B.C."/>
            <person name="Sharon I."/>
            <person name="Castelle C.J."/>
            <person name="Singh A."/>
            <person name="Wilkins M.J."/>
            <person name="Williams K.H."/>
            <person name="Banfield J.F."/>
        </authorList>
    </citation>
    <scope>NUCLEOTIDE SEQUENCE [LARGE SCALE GENOMIC DNA]</scope>
</reference>
<keyword evidence="1" id="KW-0175">Coiled coil</keyword>
<name>A0A0G1MLU9_9BACT</name>
<protein>
    <submittedName>
        <fullName evidence="2">Uncharacterized protein</fullName>
    </submittedName>
</protein>
<organism evidence="2 3">
    <name type="scientific">Candidatus Yanofskybacteria bacterium GW2011_GWA2_44_9</name>
    <dbReference type="NCBI Taxonomy" id="1619025"/>
    <lineage>
        <taxon>Bacteria</taxon>
        <taxon>Candidatus Yanofskyibacteriota</taxon>
    </lineage>
</organism>
<proteinExistence type="predicted"/>
<sequence length="606" mass="71049">MKNISNMLGRGNLTPKERYLLLIHNDVQKLKTGKEALTSADKEALESWRAQTNEEAREWNQLNEGWKLSGRMDLEAEFAFKDAQVAYLSQKPIMIEMIFYSSQRQANLYIKNLERIKKVTIEGAAEIAKKQKEAKLKEGLDFDYVVYRLAFELLEDKDRKQMKELYPDIETDHQYLDQEEVIAHLYNGKKELSEEAKDKLAELVAEQSYNKFAEEYQFFHYFACIPILEVAKYFLKTHQIEINNEPKDQDDDKDRDLYEEVEDAMKKYAKENETDIKTMIRQACRKWLDHDLLEQYMPLIASNSSELLKSWFRTKAKARKILNKHIASGELVARNRTAEETRKQKLYSKGLIDSELNAAMMVFEKLDLDQPKGEIDEKKAFEKFSDSVITGESLYAFGGKYEFIDEFKKQADTYDPNLGIVYDKNDPEHEGEHLDQELLICPHNSKGEAVFFSQYGLSIRMISSLLNSMTLFEEYTKDGNTLIKFKNVDIAKVFMIHRQRFIDSYSILLGFEVIFKMLTPIYETDMTDHVSGRLDTLREYAEEFNQAIRKITNTEEKLKKVKNRLFRRKETVLFEEDPLIDVEAIKPDQKVISENEAKVREVFPRI</sequence>
<dbReference type="AlphaFoldDB" id="A0A0G1MLU9"/>
<evidence type="ECO:0000256" key="1">
    <source>
        <dbReference type="SAM" id="Coils"/>
    </source>
</evidence>
<accession>A0A0G1MLU9</accession>
<evidence type="ECO:0000313" key="2">
    <source>
        <dbReference type="EMBL" id="KKT81777.1"/>
    </source>
</evidence>